<comment type="caution">
    <text evidence="2">The sequence shown here is derived from an EMBL/GenBank/DDBJ whole genome shotgun (WGS) entry which is preliminary data.</text>
</comment>
<keyword evidence="3" id="KW-1185">Reference proteome</keyword>
<accession>A0A0L6VMV8</accession>
<dbReference type="EMBL" id="LAVV01003577">
    <property type="protein sequence ID" value="KNZ62034.1"/>
    <property type="molecule type" value="Genomic_DNA"/>
</dbReference>
<evidence type="ECO:0000313" key="3">
    <source>
        <dbReference type="Proteomes" id="UP000037035"/>
    </source>
</evidence>
<feature type="region of interest" description="Disordered" evidence="1">
    <location>
        <begin position="203"/>
        <end position="256"/>
    </location>
</feature>
<evidence type="ECO:0000256" key="1">
    <source>
        <dbReference type="SAM" id="MobiDB-lite"/>
    </source>
</evidence>
<feature type="compositionally biased region" description="Basic residues" evidence="1">
    <location>
        <begin position="231"/>
        <end position="243"/>
    </location>
</feature>
<dbReference type="VEuPathDB" id="FungiDB:VP01_1321g6"/>
<reference evidence="2 3" key="1">
    <citation type="submission" date="2015-08" db="EMBL/GenBank/DDBJ databases">
        <title>Next Generation Sequencing and Analysis of the Genome of Puccinia sorghi L Schw, the Causal Agent of Maize Common Rust.</title>
        <authorList>
            <person name="Rochi L."/>
            <person name="Burguener G."/>
            <person name="Darino M."/>
            <person name="Turjanski A."/>
            <person name="Kreff E."/>
            <person name="Dieguez M.J."/>
            <person name="Sacco F."/>
        </authorList>
    </citation>
    <scope>NUCLEOTIDE SEQUENCE [LARGE SCALE GENOMIC DNA]</scope>
    <source>
        <strain evidence="2 3">RO10H11247</strain>
    </source>
</reference>
<feature type="region of interest" description="Disordered" evidence="1">
    <location>
        <begin position="149"/>
        <end position="182"/>
    </location>
</feature>
<name>A0A0L6VMV8_9BASI</name>
<proteinExistence type="predicted"/>
<gene>
    <name evidence="2" type="ORF">VP01_1321g6</name>
</gene>
<dbReference type="AlphaFoldDB" id="A0A0L6VMV8"/>
<evidence type="ECO:0000313" key="2">
    <source>
        <dbReference type="EMBL" id="KNZ62034.1"/>
    </source>
</evidence>
<organism evidence="2 3">
    <name type="scientific">Puccinia sorghi</name>
    <dbReference type="NCBI Taxonomy" id="27349"/>
    <lineage>
        <taxon>Eukaryota</taxon>
        <taxon>Fungi</taxon>
        <taxon>Dikarya</taxon>
        <taxon>Basidiomycota</taxon>
        <taxon>Pucciniomycotina</taxon>
        <taxon>Pucciniomycetes</taxon>
        <taxon>Pucciniales</taxon>
        <taxon>Pucciniaceae</taxon>
        <taxon>Puccinia</taxon>
    </lineage>
</organism>
<dbReference type="OrthoDB" id="2518591at2759"/>
<dbReference type="Proteomes" id="UP000037035">
    <property type="component" value="Unassembled WGS sequence"/>
</dbReference>
<protein>
    <submittedName>
        <fullName evidence="2">Uncharacterized protein</fullName>
    </submittedName>
</protein>
<sequence length="532" mass="60477">MVGGCCLFRRAIGVPGMVYNEVAFAPHLQFARTLQGSRPRRKPRTSNATSDMKAISISGYLPVTGLAIRCTAELHWQSLQDVDAHLSDWGREDNHLLMDQIAKSTALSFSHSLCPPKAASDTSAVKKPTDSRTDLDTFDLLLIEHRPVIDPPDDGSPAIEPTFSPPVSAHHEAATSHNPRKSFEVNVSAESIKGLVILNSLDPFDMSQGTQGKKPKRTRDFSRQANTGKAIKNHSRKAKKAKTREKSTAELDPVPVDNIPMKEKEQEIHPLVFDEEVFQFPPTEDANVVKKQMCILEKIRGSSDVNPRLLIQGEEALFFILDFNSESKEENEGRRTRGLLPSPPQSQTLLRKKLNLFLAHSNSWRTIYQMRLGLDFAVSQEWIKDVVKNAPLKFNKTVLGTRLEDWLIAYIFFVDMIITILPHPFKVPVDRVQTFRRALTCFESYTKLNFQPNEYIPVDDRITPKDISTDRRLAMVWRYISNWTIQDCNYGWIRYCSHSIRKDRWGPFFKFVFAYSIDSLTERLGSATQSSP</sequence>